<gene>
    <name evidence="3" type="primary">LOC112681154</name>
</gene>
<evidence type="ECO:0000259" key="1">
    <source>
        <dbReference type="Pfam" id="PF13843"/>
    </source>
</evidence>
<sequence>MSNIIDIEQWLEEDENDLIDGNDIDSEDELGDQENYERARDAREIDDVEIKALIGILILAGISKFNRQNIFNLFDDSKGTGLEILVRNLRFDDFTNRSERSEIDKLAPIRELFEVLVQNFQNYFIPSEYLTLDEQLIAFRGRCSFRQYIPNKPARYGIKIFAIVD</sequence>
<keyword evidence="2" id="KW-1185">Reference proteome</keyword>
<dbReference type="RefSeq" id="XP_025407202.1">
    <property type="nucleotide sequence ID" value="XM_025551417.1"/>
</dbReference>
<evidence type="ECO:0000313" key="3">
    <source>
        <dbReference type="RefSeq" id="XP_025407202.1"/>
    </source>
</evidence>
<dbReference type="AlphaFoldDB" id="A0A8B8F9Z1"/>
<feature type="domain" description="PiggyBac transposable element-derived protein" evidence="1">
    <location>
        <begin position="40"/>
        <end position="165"/>
    </location>
</feature>
<dbReference type="OrthoDB" id="8039240at2759"/>
<reference evidence="3" key="1">
    <citation type="submission" date="2025-08" db="UniProtKB">
        <authorList>
            <consortium name="RefSeq"/>
        </authorList>
    </citation>
    <scope>IDENTIFICATION</scope>
    <source>
        <tissue evidence="3">Whole body</tissue>
    </source>
</reference>
<feature type="non-terminal residue" evidence="3">
    <location>
        <position position="165"/>
    </location>
</feature>
<proteinExistence type="predicted"/>
<dbReference type="GeneID" id="112681154"/>
<dbReference type="PANTHER" id="PTHR46599">
    <property type="entry name" value="PIGGYBAC TRANSPOSABLE ELEMENT-DERIVED PROTEIN 4"/>
    <property type="match status" value="1"/>
</dbReference>
<dbReference type="Pfam" id="PF13843">
    <property type="entry name" value="DDE_Tnp_1_7"/>
    <property type="match status" value="1"/>
</dbReference>
<evidence type="ECO:0000313" key="2">
    <source>
        <dbReference type="Proteomes" id="UP000694846"/>
    </source>
</evidence>
<dbReference type="PANTHER" id="PTHR46599:SF3">
    <property type="entry name" value="PIGGYBAC TRANSPOSABLE ELEMENT-DERIVED PROTEIN 4"/>
    <property type="match status" value="1"/>
</dbReference>
<protein>
    <submittedName>
        <fullName evidence="3">PiggyBac transposable element-derived protein 4-like</fullName>
    </submittedName>
</protein>
<name>A0A8B8F9Z1_9HEMI</name>
<dbReference type="Proteomes" id="UP000694846">
    <property type="component" value="Unplaced"/>
</dbReference>
<dbReference type="InterPro" id="IPR029526">
    <property type="entry name" value="PGBD"/>
</dbReference>
<accession>A0A8B8F9Z1</accession>
<organism evidence="2 3">
    <name type="scientific">Sipha flava</name>
    <name type="common">yellow sugarcane aphid</name>
    <dbReference type="NCBI Taxonomy" id="143950"/>
    <lineage>
        <taxon>Eukaryota</taxon>
        <taxon>Metazoa</taxon>
        <taxon>Ecdysozoa</taxon>
        <taxon>Arthropoda</taxon>
        <taxon>Hexapoda</taxon>
        <taxon>Insecta</taxon>
        <taxon>Pterygota</taxon>
        <taxon>Neoptera</taxon>
        <taxon>Paraneoptera</taxon>
        <taxon>Hemiptera</taxon>
        <taxon>Sternorrhyncha</taxon>
        <taxon>Aphidomorpha</taxon>
        <taxon>Aphidoidea</taxon>
        <taxon>Aphididae</taxon>
        <taxon>Sipha</taxon>
    </lineage>
</organism>